<dbReference type="PANTHER" id="PTHR45436">
    <property type="entry name" value="SENSOR HISTIDINE KINASE YKOH"/>
    <property type="match status" value="1"/>
</dbReference>
<evidence type="ECO:0000256" key="8">
    <source>
        <dbReference type="ARBA" id="ARBA00022989"/>
    </source>
</evidence>
<evidence type="ECO:0000259" key="12">
    <source>
        <dbReference type="PROSITE" id="PS50109"/>
    </source>
</evidence>
<evidence type="ECO:0000256" key="2">
    <source>
        <dbReference type="ARBA" id="ARBA00004236"/>
    </source>
</evidence>
<protein>
    <recommendedName>
        <fullName evidence="3">histidine kinase</fullName>
        <ecNumber evidence="3">2.7.13.3</ecNumber>
    </recommendedName>
</protein>
<dbReference type="EMBL" id="FOFA01000001">
    <property type="protein sequence ID" value="SEP78619.1"/>
    <property type="molecule type" value="Genomic_DNA"/>
</dbReference>
<dbReference type="InterPro" id="IPR003661">
    <property type="entry name" value="HisK_dim/P_dom"/>
</dbReference>
<dbReference type="InterPro" id="IPR003594">
    <property type="entry name" value="HATPase_dom"/>
</dbReference>
<dbReference type="SMART" id="SM00388">
    <property type="entry name" value="HisKA"/>
    <property type="match status" value="1"/>
</dbReference>
<evidence type="ECO:0000256" key="9">
    <source>
        <dbReference type="ARBA" id="ARBA00023012"/>
    </source>
</evidence>
<keyword evidence="7 14" id="KW-0418">Kinase</keyword>
<dbReference type="InterPro" id="IPR004358">
    <property type="entry name" value="Sig_transdc_His_kin-like_C"/>
</dbReference>
<evidence type="ECO:0000256" key="1">
    <source>
        <dbReference type="ARBA" id="ARBA00000085"/>
    </source>
</evidence>
<keyword evidence="8 11" id="KW-1133">Transmembrane helix</keyword>
<evidence type="ECO:0000256" key="6">
    <source>
        <dbReference type="ARBA" id="ARBA00022692"/>
    </source>
</evidence>
<evidence type="ECO:0000256" key="11">
    <source>
        <dbReference type="SAM" id="Phobius"/>
    </source>
</evidence>
<evidence type="ECO:0000259" key="13">
    <source>
        <dbReference type="PROSITE" id="PS50885"/>
    </source>
</evidence>
<evidence type="ECO:0000313" key="14">
    <source>
        <dbReference type="EMBL" id="SEP78619.1"/>
    </source>
</evidence>
<dbReference type="SUPFAM" id="SSF55874">
    <property type="entry name" value="ATPase domain of HSP90 chaperone/DNA topoisomerase II/histidine kinase"/>
    <property type="match status" value="1"/>
</dbReference>
<dbReference type="PROSITE" id="PS50885">
    <property type="entry name" value="HAMP"/>
    <property type="match status" value="1"/>
</dbReference>
<dbReference type="STRING" id="1036181.SAMN05421756_101684"/>
<dbReference type="Gene3D" id="6.10.340.10">
    <property type="match status" value="1"/>
</dbReference>
<feature type="transmembrane region" description="Helical" evidence="11">
    <location>
        <begin position="165"/>
        <end position="186"/>
    </location>
</feature>
<dbReference type="RefSeq" id="WP_091177660.1">
    <property type="nucleotide sequence ID" value="NZ_FOFA01000001.1"/>
</dbReference>
<dbReference type="GO" id="GO:0005886">
    <property type="term" value="C:plasma membrane"/>
    <property type="evidence" value="ECO:0007669"/>
    <property type="project" value="UniProtKB-SubCell"/>
</dbReference>
<dbReference type="InterPro" id="IPR050428">
    <property type="entry name" value="TCS_sensor_his_kinase"/>
</dbReference>
<dbReference type="SMART" id="SM00387">
    <property type="entry name" value="HATPase_c"/>
    <property type="match status" value="1"/>
</dbReference>
<dbReference type="AlphaFoldDB" id="A0A1H9APN2"/>
<feature type="domain" description="HAMP" evidence="13">
    <location>
        <begin position="187"/>
        <end position="240"/>
    </location>
</feature>
<dbReference type="SMART" id="SM00304">
    <property type="entry name" value="HAMP"/>
    <property type="match status" value="1"/>
</dbReference>
<evidence type="ECO:0000256" key="10">
    <source>
        <dbReference type="ARBA" id="ARBA00023136"/>
    </source>
</evidence>
<evidence type="ECO:0000256" key="4">
    <source>
        <dbReference type="ARBA" id="ARBA00022553"/>
    </source>
</evidence>
<keyword evidence="9" id="KW-0902">Two-component regulatory system</keyword>
<keyword evidence="6 11" id="KW-0812">Transmembrane</keyword>
<keyword evidence="4" id="KW-0597">Phosphoprotein</keyword>
<dbReference type="InterPro" id="IPR003660">
    <property type="entry name" value="HAMP_dom"/>
</dbReference>
<evidence type="ECO:0000256" key="7">
    <source>
        <dbReference type="ARBA" id="ARBA00022777"/>
    </source>
</evidence>
<name>A0A1H9APN2_9ACTN</name>
<organism evidence="14 15">
    <name type="scientific">Microlunatus flavus</name>
    <dbReference type="NCBI Taxonomy" id="1036181"/>
    <lineage>
        <taxon>Bacteria</taxon>
        <taxon>Bacillati</taxon>
        <taxon>Actinomycetota</taxon>
        <taxon>Actinomycetes</taxon>
        <taxon>Propionibacteriales</taxon>
        <taxon>Propionibacteriaceae</taxon>
        <taxon>Microlunatus</taxon>
    </lineage>
</organism>
<dbReference type="SUPFAM" id="SSF47384">
    <property type="entry name" value="Homodimeric domain of signal transducing histidine kinase"/>
    <property type="match status" value="1"/>
</dbReference>
<dbReference type="OrthoDB" id="9786919at2"/>
<dbReference type="InterPro" id="IPR005467">
    <property type="entry name" value="His_kinase_dom"/>
</dbReference>
<dbReference type="InterPro" id="IPR036097">
    <property type="entry name" value="HisK_dim/P_sf"/>
</dbReference>
<dbReference type="Gene3D" id="1.10.287.130">
    <property type="match status" value="1"/>
</dbReference>
<feature type="transmembrane region" description="Helical" evidence="11">
    <location>
        <begin position="20"/>
        <end position="40"/>
    </location>
</feature>
<dbReference type="CDD" id="cd00075">
    <property type="entry name" value="HATPase"/>
    <property type="match status" value="1"/>
</dbReference>
<gene>
    <name evidence="14" type="ORF">SAMN05421756_101684</name>
</gene>
<keyword evidence="15" id="KW-1185">Reference proteome</keyword>
<dbReference type="EC" id="2.7.13.3" evidence="3"/>
<reference evidence="15" key="1">
    <citation type="submission" date="2016-10" db="EMBL/GenBank/DDBJ databases">
        <authorList>
            <person name="Varghese N."/>
            <person name="Submissions S."/>
        </authorList>
    </citation>
    <scope>NUCLEOTIDE SEQUENCE [LARGE SCALE GENOMIC DNA]</scope>
    <source>
        <strain evidence="15">CGMCC 4.6856</strain>
    </source>
</reference>
<dbReference type="GO" id="GO:0000155">
    <property type="term" value="F:phosphorelay sensor kinase activity"/>
    <property type="evidence" value="ECO:0007669"/>
    <property type="project" value="InterPro"/>
</dbReference>
<keyword evidence="5" id="KW-0808">Transferase</keyword>
<comment type="subcellular location">
    <subcellularLocation>
        <location evidence="2">Cell membrane</location>
    </subcellularLocation>
</comment>
<dbReference type="CDD" id="cd00082">
    <property type="entry name" value="HisKA"/>
    <property type="match status" value="1"/>
</dbReference>
<sequence>MEGLWSYLRRKPLQRRVTLLTVLLVMLAILVSNVAGYIALRHTLVAASQSVAFSIADDIVSDTTASLQQSGTLLPESRQAGGVIVEAVDPTGRVVRFPGETAELVIEPGDLTAATPDGPRVQRTGVDTRGLPYVVVAVPAGASGYALVVARPLGPVLEILSTERLIVLCVVLASMVGAGVAGFFVARSALRPVRQLTAAVQHVTDTRDFQPIAIKYAFGDLSVLAASFNQLMRAITRMRERQSRLVADAGHELRTPLTSLTTNVDLLSSDLRNGYLSDTQKSQILGDVRAQLGELTGLVGDLVQLSRDDSAGSFKPTDLRTVVQAAVERVRRRGSDRVFDVSLDEFHVIGDPDGLERTVTNLLDNAVKWSPSGSTIRVRLEGNRLRVADSGPGIPEADLPYVFDRFFRGSSARKTPGTGLGLSIVAKTIEDHGGSVSAGRSDDGGAEFTIQLPGVTHVEALPAVLVPA</sequence>
<dbReference type="PROSITE" id="PS50109">
    <property type="entry name" value="HIS_KIN"/>
    <property type="match status" value="1"/>
</dbReference>
<dbReference type="Proteomes" id="UP000198504">
    <property type="component" value="Unassembled WGS sequence"/>
</dbReference>
<dbReference type="Pfam" id="PF00512">
    <property type="entry name" value="HisKA"/>
    <property type="match status" value="1"/>
</dbReference>
<accession>A0A1H9APN2</accession>
<dbReference type="InterPro" id="IPR036890">
    <property type="entry name" value="HATPase_C_sf"/>
</dbReference>
<evidence type="ECO:0000313" key="15">
    <source>
        <dbReference type="Proteomes" id="UP000198504"/>
    </source>
</evidence>
<keyword evidence="10 11" id="KW-0472">Membrane</keyword>
<comment type="catalytic activity">
    <reaction evidence="1">
        <text>ATP + protein L-histidine = ADP + protein N-phospho-L-histidine.</text>
        <dbReference type="EC" id="2.7.13.3"/>
    </reaction>
</comment>
<dbReference type="PRINTS" id="PR00344">
    <property type="entry name" value="BCTRLSENSOR"/>
</dbReference>
<feature type="transmembrane region" description="Helical" evidence="11">
    <location>
        <begin position="130"/>
        <end position="153"/>
    </location>
</feature>
<dbReference type="Pfam" id="PF02518">
    <property type="entry name" value="HATPase_c"/>
    <property type="match status" value="1"/>
</dbReference>
<proteinExistence type="predicted"/>
<evidence type="ECO:0000256" key="3">
    <source>
        <dbReference type="ARBA" id="ARBA00012438"/>
    </source>
</evidence>
<evidence type="ECO:0000256" key="5">
    <source>
        <dbReference type="ARBA" id="ARBA00022679"/>
    </source>
</evidence>
<dbReference type="Gene3D" id="3.30.565.10">
    <property type="entry name" value="Histidine kinase-like ATPase, C-terminal domain"/>
    <property type="match status" value="1"/>
</dbReference>
<feature type="domain" description="Histidine kinase" evidence="12">
    <location>
        <begin position="248"/>
        <end position="456"/>
    </location>
</feature>
<dbReference type="PANTHER" id="PTHR45436:SF5">
    <property type="entry name" value="SENSOR HISTIDINE KINASE TRCS"/>
    <property type="match status" value="1"/>
</dbReference>